<keyword evidence="1" id="KW-0812">Transmembrane</keyword>
<reference evidence="3" key="1">
    <citation type="submission" date="2016-10" db="EMBL/GenBank/DDBJ databases">
        <authorList>
            <person name="L'haridon S."/>
            <person name="Corre E."/>
        </authorList>
    </citation>
    <scope>NUCLEOTIDE SEQUENCE [LARGE SCALE GENOMIC DNA]</scope>
    <source>
        <strain evidence="3">FDF-1T</strain>
    </source>
</reference>
<dbReference type="KEGG" id="mpot:BKM01_02760"/>
<proteinExistence type="predicted"/>
<dbReference type="Proteomes" id="UP000229678">
    <property type="component" value="Chromosome"/>
</dbReference>
<accession>A0A2D3C3F3</accession>
<gene>
    <name evidence="2" type="ORF">BKM01_02760</name>
</gene>
<protein>
    <recommendedName>
        <fullName evidence="4">DUF4860 domain-containing protein</fullName>
    </recommendedName>
</protein>
<evidence type="ECO:0000313" key="2">
    <source>
        <dbReference type="EMBL" id="ATU07791.1"/>
    </source>
</evidence>
<dbReference type="EMBL" id="CP017881">
    <property type="protein sequence ID" value="ATU07791.1"/>
    <property type="molecule type" value="Genomic_DNA"/>
</dbReference>
<organism evidence="2 3">
    <name type="scientific">Methanohalophilus portucalensis</name>
    <dbReference type="NCBI Taxonomy" id="39664"/>
    <lineage>
        <taxon>Archaea</taxon>
        <taxon>Methanobacteriati</taxon>
        <taxon>Methanobacteriota</taxon>
        <taxon>Stenosarchaea group</taxon>
        <taxon>Methanomicrobia</taxon>
        <taxon>Methanosarcinales</taxon>
        <taxon>Methanosarcinaceae</taxon>
        <taxon>Methanohalophilus</taxon>
    </lineage>
</organism>
<keyword evidence="1" id="KW-0472">Membrane</keyword>
<feature type="transmembrane region" description="Helical" evidence="1">
    <location>
        <begin position="14"/>
        <end position="34"/>
    </location>
</feature>
<evidence type="ECO:0008006" key="4">
    <source>
        <dbReference type="Google" id="ProtNLM"/>
    </source>
</evidence>
<evidence type="ECO:0000256" key="1">
    <source>
        <dbReference type="SAM" id="Phobius"/>
    </source>
</evidence>
<dbReference type="AlphaFoldDB" id="A0A2D3C3F3"/>
<keyword evidence="1" id="KW-1133">Transmembrane helix</keyword>
<sequence>MINVQKIYHDRRGVSTAIGFILTFVITIMVFMFVMNSSYVMMDRNEHSVMREQFEIHGSSIALQLTKIDTTINLTRKSGGDVEEIQSDIVLPMKIADEYYYMQISNKTHEIIFESDGIAETRVQIPYELTTTDIESATIDSATGEHYFFYNSTTDIIEIH</sequence>
<evidence type="ECO:0000313" key="3">
    <source>
        <dbReference type="Proteomes" id="UP000229678"/>
    </source>
</evidence>
<name>A0A2D3C3F3_9EURY</name>